<evidence type="ECO:0000256" key="2">
    <source>
        <dbReference type="ARBA" id="ARBA00010265"/>
    </source>
</evidence>
<comment type="similarity">
    <text evidence="2">Belongs to the TrbI/VirB10 family.</text>
</comment>
<dbReference type="AlphaFoldDB" id="A0A1T4YV85"/>
<dbReference type="InterPro" id="IPR042217">
    <property type="entry name" value="T4SS_VirB10/TrbI"/>
</dbReference>
<keyword evidence="8" id="KW-1185">Reference proteome</keyword>
<feature type="compositionally biased region" description="Low complexity" evidence="6">
    <location>
        <begin position="393"/>
        <end position="407"/>
    </location>
</feature>
<dbReference type="OrthoDB" id="187628at2"/>
<dbReference type="Pfam" id="PF03743">
    <property type="entry name" value="TrbI"/>
    <property type="match status" value="1"/>
</dbReference>
<keyword evidence="3" id="KW-0812">Transmembrane</keyword>
<protein>
    <submittedName>
        <fullName evidence="7">Conjugation TrbI-like protein</fullName>
    </submittedName>
</protein>
<reference evidence="8" key="1">
    <citation type="submission" date="2017-02" db="EMBL/GenBank/DDBJ databases">
        <authorList>
            <person name="Varghese N."/>
            <person name="Submissions S."/>
        </authorList>
    </citation>
    <scope>NUCLEOTIDE SEQUENCE [LARGE SCALE GENOMIC DNA]</scope>
    <source>
        <strain evidence="8">ATCC 700200</strain>
    </source>
</reference>
<name>A0A1T4YV85_9BACT</name>
<dbReference type="Proteomes" id="UP000190774">
    <property type="component" value="Unassembled WGS sequence"/>
</dbReference>
<evidence type="ECO:0000256" key="6">
    <source>
        <dbReference type="SAM" id="MobiDB-lite"/>
    </source>
</evidence>
<sequence length="407" mass="43753">MTKHLQKPAVQMGLLALVVAVAGGAFYLTQRQPAPVNAAPKSAGPQAQTPIEEKTVGLGEKRTASVGSEQQVDKFMVPPAKKAAPPPLIKTQSNSGKQQKAPPFPKLVHIDKPVRQKYQAKEPKLFAPRGLLIKAALVITVDSSSLETPVLALVTEDVYWNRKLILPAGTQVQAKAGQGRTRDRIEVKGTFTFVWADGREYNISGVALDHERLPDGSYGLTDGSAGIRGQIVKNDQYAELKILVAEALEGIMNNKQDQFQTIYGLVPQNTSRNAALGGGSQAASAYSGMLTKKLEQDLDFVRVSAGTQFYIYTQDVFEPELASIAGLAQGNKPTSSWQLAEEAYLRAQSEFAAATSEAEQVSVATRKAEEERRTAERAARVGRLLDSDSGDFSSATPDLSSSPSSTP</sequence>
<accession>A0A1T4YV85</accession>
<feature type="region of interest" description="Disordered" evidence="6">
    <location>
        <begin position="358"/>
        <end position="407"/>
    </location>
</feature>
<dbReference type="EMBL" id="FUYE01000018">
    <property type="protein sequence ID" value="SKB05201.1"/>
    <property type="molecule type" value="Genomic_DNA"/>
</dbReference>
<feature type="compositionally biased region" description="Basic and acidic residues" evidence="6">
    <location>
        <begin position="366"/>
        <end position="386"/>
    </location>
</feature>
<evidence type="ECO:0000313" key="8">
    <source>
        <dbReference type="Proteomes" id="UP000190774"/>
    </source>
</evidence>
<dbReference type="STRING" id="48467.SAMN02745166_04201"/>
<keyword evidence="5" id="KW-0472">Membrane</keyword>
<proteinExistence type="inferred from homology"/>
<dbReference type="CDD" id="cd16426">
    <property type="entry name" value="VirB10_like"/>
    <property type="match status" value="1"/>
</dbReference>
<evidence type="ECO:0000313" key="7">
    <source>
        <dbReference type="EMBL" id="SKB05201.1"/>
    </source>
</evidence>
<gene>
    <name evidence="7" type="ORF">SAMN02745166_04201</name>
</gene>
<dbReference type="InterPro" id="IPR005498">
    <property type="entry name" value="T4SS_VirB10/TraB/TrbI"/>
</dbReference>
<comment type="subcellular location">
    <subcellularLocation>
        <location evidence="1">Membrane</location>
        <topology evidence="1">Single-pass membrane protein</topology>
    </subcellularLocation>
</comment>
<evidence type="ECO:0000256" key="4">
    <source>
        <dbReference type="ARBA" id="ARBA00022989"/>
    </source>
</evidence>
<keyword evidence="4" id="KW-1133">Transmembrane helix</keyword>
<dbReference type="Gene3D" id="2.40.128.260">
    <property type="entry name" value="Type IV secretion system, VirB10/TraB/TrbI"/>
    <property type="match status" value="1"/>
</dbReference>
<dbReference type="GO" id="GO:0016020">
    <property type="term" value="C:membrane"/>
    <property type="evidence" value="ECO:0007669"/>
    <property type="project" value="UniProtKB-SubCell"/>
</dbReference>
<evidence type="ECO:0000256" key="3">
    <source>
        <dbReference type="ARBA" id="ARBA00022692"/>
    </source>
</evidence>
<evidence type="ECO:0000256" key="1">
    <source>
        <dbReference type="ARBA" id="ARBA00004167"/>
    </source>
</evidence>
<organism evidence="7 8">
    <name type="scientific">Prosthecobacter debontii</name>
    <dbReference type="NCBI Taxonomy" id="48467"/>
    <lineage>
        <taxon>Bacteria</taxon>
        <taxon>Pseudomonadati</taxon>
        <taxon>Verrucomicrobiota</taxon>
        <taxon>Verrucomicrobiia</taxon>
        <taxon>Verrucomicrobiales</taxon>
        <taxon>Verrucomicrobiaceae</taxon>
        <taxon>Prosthecobacter</taxon>
    </lineage>
</organism>
<feature type="region of interest" description="Disordered" evidence="6">
    <location>
        <begin position="79"/>
        <end position="104"/>
    </location>
</feature>
<evidence type="ECO:0000256" key="5">
    <source>
        <dbReference type="ARBA" id="ARBA00023136"/>
    </source>
</evidence>
<dbReference type="RefSeq" id="WP_078815357.1">
    <property type="nucleotide sequence ID" value="NZ_FUYE01000018.1"/>
</dbReference>